<dbReference type="InterPro" id="IPR029068">
    <property type="entry name" value="Glyas_Bleomycin-R_OHBP_Dase"/>
</dbReference>
<gene>
    <name evidence="2" type="ORF">V3328_16800</name>
</gene>
<dbReference type="Gene3D" id="3.10.180.10">
    <property type="entry name" value="2,3-Dihydroxybiphenyl 1,2-Dioxygenase, domain 1"/>
    <property type="match status" value="1"/>
</dbReference>
<evidence type="ECO:0000259" key="1">
    <source>
        <dbReference type="PROSITE" id="PS51819"/>
    </source>
</evidence>
<keyword evidence="3" id="KW-1185">Reference proteome</keyword>
<dbReference type="SUPFAM" id="SSF54593">
    <property type="entry name" value="Glyoxalase/Bleomycin resistance protein/Dihydroxybiphenyl dioxygenase"/>
    <property type="match status" value="1"/>
</dbReference>
<reference evidence="2 3" key="1">
    <citation type="submission" date="2024-02" db="EMBL/GenBank/DDBJ databases">
        <title>Genome analysis and characterization of Microbaculum marinisediminis sp. nov., isolated from marine sediment.</title>
        <authorList>
            <person name="Du Z.-J."/>
            <person name="Ye Y.-Q."/>
            <person name="Zhang Z.-R."/>
            <person name="Yuan S.-M."/>
            <person name="Zhang X.-Y."/>
        </authorList>
    </citation>
    <scope>NUCLEOTIDE SEQUENCE [LARGE SCALE GENOMIC DNA]</scope>
    <source>
        <strain evidence="2 3">SDUM1044001</strain>
    </source>
</reference>
<proteinExistence type="predicted"/>
<name>A0AAW9RZ47_9HYPH</name>
<dbReference type="EMBL" id="JAZHOF010000007">
    <property type="protein sequence ID" value="MEJ8573153.1"/>
    <property type="molecule type" value="Genomic_DNA"/>
</dbReference>
<comment type="caution">
    <text evidence="2">The sequence shown here is derived from an EMBL/GenBank/DDBJ whole genome shotgun (WGS) entry which is preliminary data.</text>
</comment>
<dbReference type="PROSITE" id="PS51819">
    <property type="entry name" value="VOC"/>
    <property type="match status" value="1"/>
</dbReference>
<dbReference type="InterPro" id="IPR037523">
    <property type="entry name" value="VOC_core"/>
</dbReference>
<organism evidence="2 3">
    <name type="scientific">Microbaculum marinum</name>
    <dbReference type="NCBI Taxonomy" id="1764581"/>
    <lineage>
        <taxon>Bacteria</taxon>
        <taxon>Pseudomonadati</taxon>
        <taxon>Pseudomonadota</taxon>
        <taxon>Alphaproteobacteria</taxon>
        <taxon>Hyphomicrobiales</taxon>
        <taxon>Tepidamorphaceae</taxon>
        <taxon>Microbaculum</taxon>
    </lineage>
</organism>
<protein>
    <submittedName>
        <fullName evidence="2">VOC family protein</fullName>
    </submittedName>
</protein>
<evidence type="ECO:0000313" key="3">
    <source>
        <dbReference type="Proteomes" id="UP001378188"/>
    </source>
</evidence>
<dbReference type="RefSeq" id="WP_340330855.1">
    <property type="nucleotide sequence ID" value="NZ_JAZHOF010000007.1"/>
</dbReference>
<dbReference type="Pfam" id="PF00903">
    <property type="entry name" value="Glyoxalase"/>
    <property type="match status" value="1"/>
</dbReference>
<evidence type="ECO:0000313" key="2">
    <source>
        <dbReference type="EMBL" id="MEJ8573153.1"/>
    </source>
</evidence>
<accession>A0AAW9RZ47</accession>
<feature type="domain" description="VOC" evidence="1">
    <location>
        <begin position="2"/>
        <end position="115"/>
    </location>
</feature>
<dbReference type="InterPro" id="IPR004360">
    <property type="entry name" value="Glyas_Fos-R_dOase_dom"/>
</dbReference>
<sequence>MTVRRIVANIAAEGVAEVRSFYSDLFDLDVAMDLGWIVTLTSGETMTSQMSVMSEGGSGAPVPDLSIEVDDVDEVYRRAVGMGCAVVHELTDEPWGVRRFFITDPTGKLLNVLSHIR</sequence>
<dbReference type="AlphaFoldDB" id="A0AAW9RZ47"/>
<dbReference type="Proteomes" id="UP001378188">
    <property type="component" value="Unassembled WGS sequence"/>
</dbReference>